<dbReference type="EMBL" id="BJYG01000029">
    <property type="protein sequence ID" value="GEN63905.1"/>
    <property type="molecule type" value="Genomic_DNA"/>
</dbReference>
<proteinExistence type="predicted"/>
<dbReference type="Proteomes" id="UP000321746">
    <property type="component" value="Unassembled WGS sequence"/>
</dbReference>
<name>A0A511XLS7_9PROT</name>
<accession>A0A511XLS7</accession>
<organism evidence="1 2">
    <name type="scientific">Acetobacter oeni</name>
    <dbReference type="NCBI Taxonomy" id="304077"/>
    <lineage>
        <taxon>Bacteria</taxon>
        <taxon>Pseudomonadati</taxon>
        <taxon>Pseudomonadota</taxon>
        <taxon>Alphaproteobacteria</taxon>
        <taxon>Acetobacterales</taxon>
        <taxon>Acetobacteraceae</taxon>
        <taxon>Acetobacter</taxon>
    </lineage>
</organism>
<protein>
    <submittedName>
        <fullName evidence="1">Uncharacterized protein</fullName>
    </submittedName>
</protein>
<reference evidence="1 2" key="1">
    <citation type="submission" date="2019-07" db="EMBL/GenBank/DDBJ databases">
        <title>Whole genome shotgun sequence of Acetobacter oeni NBRC 105207.</title>
        <authorList>
            <person name="Hosoyama A."/>
            <person name="Uohara A."/>
            <person name="Ohji S."/>
            <person name="Ichikawa N."/>
        </authorList>
    </citation>
    <scope>NUCLEOTIDE SEQUENCE [LARGE SCALE GENOMIC DNA]</scope>
    <source>
        <strain evidence="1 2">NBRC 105207</strain>
    </source>
</reference>
<comment type="caution">
    <text evidence="1">The sequence shown here is derived from an EMBL/GenBank/DDBJ whole genome shotgun (WGS) entry which is preliminary data.</text>
</comment>
<keyword evidence="2" id="KW-1185">Reference proteome</keyword>
<evidence type="ECO:0000313" key="2">
    <source>
        <dbReference type="Proteomes" id="UP000321746"/>
    </source>
</evidence>
<dbReference type="AlphaFoldDB" id="A0A511XLS7"/>
<evidence type="ECO:0000313" key="1">
    <source>
        <dbReference type="EMBL" id="GEN63905.1"/>
    </source>
</evidence>
<gene>
    <name evidence="1" type="ORF">AOE01nite_21290</name>
</gene>
<dbReference type="RefSeq" id="WP_146889336.1">
    <property type="nucleotide sequence ID" value="NZ_BJYG01000029.1"/>
</dbReference>
<sequence length="116" mass="12392">MEHSSVKLSEFLSRVGLLADDLGNLLEQLQHEIQIAGGTAGQLTGLQNLDRATQTAHEISHVLARVSADVKTSDYDGRVKIDIGSVSFRLEDIGIFLATGEGRPTGCGNAGELELF</sequence>